<comment type="caution">
    <text evidence="5">The sequence shown here is derived from an EMBL/GenBank/DDBJ whole genome shotgun (WGS) entry which is preliminary data.</text>
</comment>
<keyword evidence="6" id="KW-1185">Reference proteome</keyword>
<proteinExistence type="inferred from homology"/>
<comment type="similarity">
    <text evidence="1">Belongs to the PPR family. P subfamily.</text>
</comment>
<dbReference type="InterPro" id="IPR050872">
    <property type="entry name" value="PPR_P_subfamily"/>
</dbReference>
<keyword evidence="2" id="KW-0677">Repeat</keyword>
<feature type="repeat" description="PPR" evidence="3">
    <location>
        <begin position="173"/>
        <end position="207"/>
    </location>
</feature>
<dbReference type="Pfam" id="PF01535">
    <property type="entry name" value="PPR"/>
    <property type="match status" value="1"/>
</dbReference>
<dbReference type="AlphaFoldDB" id="A0AAV6WBT3"/>
<feature type="repeat" description="PPR" evidence="3">
    <location>
        <begin position="449"/>
        <end position="483"/>
    </location>
</feature>
<dbReference type="PROSITE" id="PS51375">
    <property type="entry name" value="PPR"/>
    <property type="match status" value="7"/>
</dbReference>
<dbReference type="Gene3D" id="1.25.40.10">
    <property type="entry name" value="Tetratricopeptide repeat domain"/>
    <property type="match status" value="3"/>
</dbReference>
<protein>
    <recommendedName>
        <fullName evidence="7">Pentatricopeptide repeat-containing protein</fullName>
    </recommendedName>
</protein>
<feature type="repeat" description="PPR" evidence="3">
    <location>
        <begin position="484"/>
        <end position="518"/>
    </location>
</feature>
<sequence length="698" mass="79243">MEVTTVFGNGFQSVFCFSTIRPIKNSQPSTAAFATPPPQTVSTSTSSNGGINKHGEVRSKPTNVSRKVSRNPSVSHKTRESAIQDIQNSSELASALLRSGEVLKAQDLNVVLRHFGKLNRRKDICQLFDWMREHGKTNIASYSSYIKFIGRDSNSMKALEIYNSIKDESTRNNVSVCNSTLYCLIKSGKFESSLKLFNQMKQAGLIPDIVTYSTFSSLFKFVKEGLRRNAETFLWNLILFPEQLLLVGCVKAKGGYFKAMELVREIKSRGLPMDMVVYGTLISVCASNNQCEEAEKYFNEMKSEGHSPNVFHYSSLLNAYAVDGNYKKADELIEEMRSAGVVLNKVILTTLLKVYVKGGLFEKSRELLDELQALGYAEDEMPYCLLMDGLAKSGKLTEAKSIFDEMRQKDVKNDGYSYSIMISALCRGRLIEEAKQLACEFEIKYDKYDVVILNSMLCAYCRSGEMENVMKTMKKMDESAISPDWNTFHILIKYFCKERLYLLAYRTIEDMHRKGHHPEENLATTLVNHLGKTGAHAEAFSVYNMLRYSKRTINKALHEKIVHILVAGGLLKDAYVVVKDQAKSISQSVIKKFATSFMRKGNINLVNDVIKSIHSSGYEIDQDIFHMAICRYIEQSEKKELLLHLLQWMPGQDYSVDSSTRNLILTNSHLFEDHSITELLSKHYTVSKTNKSHERRTR</sequence>
<feature type="repeat" description="PPR" evidence="3">
    <location>
        <begin position="344"/>
        <end position="378"/>
    </location>
</feature>
<dbReference type="InterPro" id="IPR011990">
    <property type="entry name" value="TPR-like_helical_dom_sf"/>
</dbReference>
<organism evidence="5 6">
    <name type="scientific">Buddleja alternifolia</name>
    <dbReference type="NCBI Taxonomy" id="168488"/>
    <lineage>
        <taxon>Eukaryota</taxon>
        <taxon>Viridiplantae</taxon>
        <taxon>Streptophyta</taxon>
        <taxon>Embryophyta</taxon>
        <taxon>Tracheophyta</taxon>
        <taxon>Spermatophyta</taxon>
        <taxon>Magnoliopsida</taxon>
        <taxon>eudicotyledons</taxon>
        <taxon>Gunneridae</taxon>
        <taxon>Pentapetalae</taxon>
        <taxon>asterids</taxon>
        <taxon>lamiids</taxon>
        <taxon>Lamiales</taxon>
        <taxon>Scrophulariaceae</taxon>
        <taxon>Buddlejeae</taxon>
        <taxon>Buddleja</taxon>
    </lineage>
</organism>
<reference evidence="5" key="1">
    <citation type="submission" date="2019-10" db="EMBL/GenBank/DDBJ databases">
        <authorList>
            <person name="Zhang R."/>
            <person name="Pan Y."/>
            <person name="Wang J."/>
            <person name="Ma R."/>
            <person name="Yu S."/>
        </authorList>
    </citation>
    <scope>NUCLEOTIDE SEQUENCE</scope>
    <source>
        <strain evidence="5">LA-IB0</strain>
        <tissue evidence="5">Leaf</tissue>
    </source>
</reference>
<name>A0AAV6WBT3_9LAMI</name>
<dbReference type="SUPFAM" id="SSF81901">
    <property type="entry name" value="HCP-like"/>
    <property type="match status" value="1"/>
</dbReference>
<feature type="repeat" description="PPR" evidence="3">
    <location>
        <begin position="379"/>
        <end position="413"/>
    </location>
</feature>
<dbReference type="PANTHER" id="PTHR46128:SF130">
    <property type="entry name" value="PENTACOTRIPEPTIDE-REPEAT REGION OF PRORP DOMAIN-CONTAINING PROTEIN"/>
    <property type="match status" value="1"/>
</dbReference>
<evidence type="ECO:0000256" key="4">
    <source>
        <dbReference type="SAM" id="MobiDB-lite"/>
    </source>
</evidence>
<accession>A0AAV6WBT3</accession>
<evidence type="ECO:0000256" key="1">
    <source>
        <dbReference type="ARBA" id="ARBA00007626"/>
    </source>
</evidence>
<evidence type="ECO:0000256" key="2">
    <source>
        <dbReference type="ARBA" id="ARBA00022737"/>
    </source>
</evidence>
<dbReference type="EMBL" id="WHWC01000015">
    <property type="protein sequence ID" value="KAG8368771.1"/>
    <property type="molecule type" value="Genomic_DNA"/>
</dbReference>
<feature type="repeat" description="PPR" evidence="3">
    <location>
        <begin position="309"/>
        <end position="343"/>
    </location>
</feature>
<evidence type="ECO:0000313" key="6">
    <source>
        <dbReference type="Proteomes" id="UP000826271"/>
    </source>
</evidence>
<evidence type="ECO:0008006" key="7">
    <source>
        <dbReference type="Google" id="ProtNLM"/>
    </source>
</evidence>
<evidence type="ECO:0000313" key="5">
    <source>
        <dbReference type="EMBL" id="KAG8368771.1"/>
    </source>
</evidence>
<evidence type="ECO:0000256" key="3">
    <source>
        <dbReference type="PROSITE-ProRule" id="PRU00708"/>
    </source>
</evidence>
<feature type="region of interest" description="Disordered" evidence="4">
    <location>
        <begin position="28"/>
        <end position="83"/>
    </location>
</feature>
<dbReference type="PANTHER" id="PTHR46128">
    <property type="entry name" value="MITOCHONDRIAL GROUP I INTRON SPLICING FACTOR CCM1"/>
    <property type="match status" value="1"/>
</dbReference>
<feature type="repeat" description="PPR" evidence="3">
    <location>
        <begin position="274"/>
        <end position="308"/>
    </location>
</feature>
<feature type="compositionally biased region" description="Polar residues" evidence="4">
    <location>
        <begin position="60"/>
        <end position="75"/>
    </location>
</feature>
<dbReference type="NCBIfam" id="TIGR00756">
    <property type="entry name" value="PPR"/>
    <property type="match status" value="7"/>
</dbReference>
<gene>
    <name evidence="5" type="ORF">BUALT_Bualt15G0081400</name>
</gene>
<dbReference type="Proteomes" id="UP000826271">
    <property type="component" value="Unassembled WGS sequence"/>
</dbReference>
<dbReference type="InterPro" id="IPR002885">
    <property type="entry name" value="PPR_rpt"/>
</dbReference>
<dbReference type="Pfam" id="PF13041">
    <property type="entry name" value="PPR_2"/>
    <property type="match status" value="4"/>
</dbReference>